<accession>A0A7W9N1S5</accession>
<reference evidence="2 3" key="1">
    <citation type="submission" date="2020-08" db="EMBL/GenBank/DDBJ databases">
        <title>Sequencing the genomes of 1000 actinobacteria strains.</title>
        <authorList>
            <person name="Klenk H.-P."/>
        </authorList>
    </citation>
    <scope>NUCLEOTIDE SEQUENCE [LARGE SCALE GENOMIC DNA]</scope>
    <source>
        <strain evidence="2 3">DSM 17945</strain>
    </source>
</reference>
<dbReference type="InterPro" id="IPR036390">
    <property type="entry name" value="WH_DNA-bd_sf"/>
</dbReference>
<dbReference type="SUPFAM" id="SSF46785">
    <property type="entry name" value="Winged helix' DNA-binding domain"/>
    <property type="match status" value="1"/>
</dbReference>
<keyword evidence="2" id="KW-0238">DNA-binding</keyword>
<dbReference type="PRINTS" id="PR00598">
    <property type="entry name" value="HTHMARR"/>
</dbReference>
<evidence type="ECO:0000313" key="3">
    <source>
        <dbReference type="Proteomes" id="UP000567246"/>
    </source>
</evidence>
<dbReference type="GO" id="GO:0003700">
    <property type="term" value="F:DNA-binding transcription factor activity"/>
    <property type="evidence" value="ECO:0007669"/>
    <property type="project" value="InterPro"/>
</dbReference>
<dbReference type="Proteomes" id="UP000567246">
    <property type="component" value="Unassembled WGS sequence"/>
</dbReference>
<dbReference type="InterPro" id="IPR036388">
    <property type="entry name" value="WH-like_DNA-bd_sf"/>
</dbReference>
<gene>
    <name evidence="2" type="ORF">HDA33_002193</name>
</gene>
<evidence type="ECO:0000259" key="1">
    <source>
        <dbReference type="PROSITE" id="PS50995"/>
    </source>
</evidence>
<protein>
    <submittedName>
        <fullName evidence="2">DNA-binding MarR family transcriptional regulator</fullName>
    </submittedName>
</protein>
<feature type="domain" description="HTH marR-type" evidence="1">
    <location>
        <begin position="1"/>
        <end position="138"/>
    </location>
</feature>
<sequence>MGEARRGTEQARLLRQVVLLHQEVRIHLCRLMGMHDTDYAALALLMRGRLGPSALASALGLSSAAATAVVDRLEAAGHAERLPHLQDRRRTMVRLLPASQQQVQAEVDRMADATGALLEDFDERERAAVARYLAGTRDALEQWRDDVAARVAARDDFAAADSEAGR</sequence>
<organism evidence="2 3">
    <name type="scientific">Micrococcus endophyticus</name>
    <dbReference type="NCBI Taxonomy" id="455343"/>
    <lineage>
        <taxon>Bacteria</taxon>
        <taxon>Bacillati</taxon>
        <taxon>Actinomycetota</taxon>
        <taxon>Actinomycetes</taxon>
        <taxon>Micrococcales</taxon>
        <taxon>Micrococcaceae</taxon>
        <taxon>Micrococcus</taxon>
    </lineage>
</organism>
<dbReference type="InterPro" id="IPR000835">
    <property type="entry name" value="HTH_MarR-typ"/>
</dbReference>
<dbReference type="RefSeq" id="WP_184173263.1">
    <property type="nucleotide sequence ID" value="NZ_BAABAG010000018.1"/>
</dbReference>
<dbReference type="Pfam" id="PF12802">
    <property type="entry name" value="MarR_2"/>
    <property type="match status" value="1"/>
</dbReference>
<dbReference type="GO" id="GO:0003677">
    <property type="term" value="F:DNA binding"/>
    <property type="evidence" value="ECO:0007669"/>
    <property type="project" value="UniProtKB-KW"/>
</dbReference>
<dbReference type="PANTHER" id="PTHR33164">
    <property type="entry name" value="TRANSCRIPTIONAL REGULATOR, MARR FAMILY"/>
    <property type="match status" value="1"/>
</dbReference>
<dbReference type="SMART" id="SM00347">
    <property type="entry name" value="HTH_MARR"/>
    <property type="match status" value="1"/>
</dbReference>
<evidence type="ECO:0000313" key="2">
    <source>
        <dbReference type="EMBL" id="MBB5849629.1"/>
    </source>
</evidence>
<keyword evidence="3" id="KW-1185">Reference proteome</keyword>
<dbReference type="EMBL" id="JACHMW010000001">
    <property type="protein sequence ID" value="MBB5849629.1"/>
    <property type="molecule type" value="Genomic_DNA"/>
</dbReference>
<name>A0A7W9N1S5_9MICC</name>
<dbReference type="InterPro" id="IPR039422">
    <property type="entry name" value="MarR/SlyA-like"/>
</dbReference>
<dbReference type="PROSITE" id="PS50995">
    <property type="entry name" value="HTH_MARR_2"/>
    <property type="match status" value="1"/>
</dbReference>
<dbReference type="GO" id="GO:0006950">
    <property type="term" value="P:response to stress"/>
    <property type="evidence" value="ECO:0007669"/>
    <property type="project" value="TreeGrafter"/>
</dbReference>
<dbReference type="Gene3D" id="1.10.10.10">
    <property type="entry name" value="Winged helix-like DNA-binding domain superfamily/Winged helix DNA-binding domain"/>
    <property type="match status" value="1"/>
</dbReference>
<dbReference type="PANTHER" id="PTHR33164:SF106">
    <property type="entry name" value="TRANSCRIPTIONAL REGULATORY PROTEIN"/>
    <property type="match status" value="1"/>
</dbReference>
<dbReference type="AlphaFoldDB" id="A0A7W9N1S5"/>
<comment type="caution">
    <text evidence="2">The sequence shown here is derived from an EMBL/GenBank/DDBJ whole genome shotgun (WGS) entry which is preliminary data.</text>
</comment>
<proteinExistence type="predicted"/>